<dbReference type="Pfam" id="PF10980">
    <property type="entry name" value="DUF2787"/>
    <property type="match status" value="1"/>
</dbReference>
<dbReference type="EMBL" id="QORL01000044">
    <property type="protein sequence ID" value="TFF72476.1"/>
    <property type="molecule type" value="Genomic_DNA"/>
</dbReference>
<keyword evidence="3" id="KW-1185">Reference proteome</keyword>
<dbReference type="PANTHER" id="PTHR38978">
    <property type="entry name" value="DUF2787 DOMAIN-CONTAINING PROTEIN"/>
    <property type="match status" value="1"/>
</dbReference>
<sequence length="148" mass="16979">MKPTLVITGLPVRISHDLQMLLEQAISSALEDFPDEIPDGPTPAALTLNYRDPDYSATTGGYHPVEIRLERWDDGWHLRYVTDFAYVGQGWCTELAKELDFDFSIEEYTHSMMGEISPSEVNEWFDVWQQSFCCYAQMDVFTLTVTPD</sequence>
<evidence type="ECO:0000313" key="4">
    <source>
        <dbReference type="Proteomes" id="UP000297914"/>
    </source>
</evidence>
<dbReference type="Gene3D" id="3.10.450.430">
    <property type="entry name" value="Protein of unknown function DUF2787"/>
    <property type="match status" value="1"/>
</dbReference>
<dbReference type="InterPro" id="IPR021248">
    <property type="entry name" value="DUF2787"/>
</dbReference>
<evidence type="ECO:0000313" key="3">
    <source>
        <dbReference type="Proteomes" id="UP000297720"/>
    </source>
</evidence>
<dbReference type="AlphaFoldDB" id="A0A5F0K6X8"/>
<organism evidence="2 4">
    <name type="scientific">Aeromonas taiwanensis</name>
    <dbReference type="NCBI Taxonomy" id="633417"/>
    <lineage>
        <taxon>Bacteria</taxon>
        <taxon>Pseudomonadati</taxon>
        <taxon>Pseudomonadota</taxon>
        <taxon>Gammaproteobacteria</taxon>
        <taxon>Aeromonadales</taxon>
        <taxon>Aeromonadaceae</taxon>
        <taxon>Aeromonas</taxon>
    </lineage>
</organism>
<evidence type="ECO:0000313" key="1">
    <source>
        <dbReference type="EMBL" id="TFF72476.1"/>
    </source>
</evidence>
<dbReference type="RefSeq" id="WP_134696779.1">
    <property type="nucleotide sequence ID" value="NZ_QORJ01000041.1"/>
</dbReference>
<proteinExistence type="predicted"/>
<dbReference type="OrthoDB" id="5589278at2"/>
<dbReference type="Proteomes" id="UP000297720">
    <property type="component" value="Unassembled WGS sequence"/>
</dbReference>
<gene>
    <name evidence="1" type="ORF">DRM93_17300</name>
    <name evidence="2" type="ORF">DRM94_17300</name>
</gene>
<dbReference type="Proteomes" id="UP000297914">
    <property type="component" value="Unassembled WGS sequence"/>
</dbReference>
<dbReference type="EMBL" id="QORK01000044">
    <property type="protein sequence ID" value="TFF75923.1"/>
    <property type="molecule type" value="Genomic_DNA"/>
</dbReference>
<accession>A0A5F0K6X8</accession>
<dbReference type="PANTHER" id="PTHR38978:SF2">
    <property type="entry name" value="DUF2787 DOMAIN-CONTAINING PROTEIN"/>
    <property type="match status" value="1"/>
</dbReference>
<protein>
    <submittedName>
        <fullName evidence="2">DUF2787 domain-containing protein</fullName>
    </submittedName>
</protein>
<comment type="caution">
    <text evidence="2">The sequence shown here is derived from an EMBL/GenBank/DDBJ whole genome shotgun (WGS) entry which is preliminary data.</text>
</comment>
<reference evidence="2 4" key="1">
    <citation type="submission" date="2018-06" db="EMBL/GenBank/DDBJ databases">
        <title>Occurrence of a novel blaKPC-2- and qnrS2- harbouring IncP6 plasmid from Aeromonas taiwanensis isolates recovered from the river sediments.</title>
        <authorList>
            <person name="Zheng B."/>
            <person name="Yu X."/>
            <person name="Xiao Y."/>
        </authorList>
    </citation>
    <scope>NUCLEOTIDE SEQUENCE [LARGE SCALE GENOMIC DNA]</scope>
    <source>
        <strain evidence="1 3">1713</strain>
        <strain evidence="2 4">198</strain>
    </source>
</reference>
<name>A0A5F0K6X8_9GAMM</name>
<evidence type="ECO:0000313" key="2">
    <source>
        <dbReference type="EMBL" id="TFF75923.1"/>
    </source>
</evidence>